<accession>A0A6P4DZQ0</accession>
<keyword evidence="1" id="KW-1133">Transmembrane helix</keyword>
<dbReference type="OrthoDB" id="7846631at2759"/>
<reference evidence="2" key="1">
    <citation type="submission" date="2025-08" db="UniProtKB">
        <authorList>
            <consortium name="RefSeq"/>
        </authorList>
    </citation>
    <scope>IDENTIFICATION</scope>
</reference>
<name>A0A6P4DZQ0_DRORH</name>
<evidence type="ECO:0000313" key="2">
    <source>
        <dbReference type="RefSeq" id="XP_016971190.1"/>
    </source>
</evidence>
<organism evidence="2">
    <name type="scientific">Drosophila rhopaloa</name>
    <name type="common">Fruit fly</name>
    <dbReference type="NCBI Taxonomy" id="1041015"/>
    <lineage>
        <taxon>Eukaryota</taxon>
        <taxon>Metazoa</taxon>
        <taxon>Ecdysozoa</taxon>
        <taxon>Arthropoda</taxon>
        <taxon>Hexapoda</taxon>
        <taxon>Insecta</taxon>
        <taxon>Pterygota</taxon>
        <taxon>Neoptera</taxon>
        <taxon>Endopterygota</taxon>
        <taxon>Diptera</taxon>
        <taxon>Brachycera</taxon>
        <taxon>Muscomorpha</taxon>
        <taxon>Ephydroidea</taxon>
        <taxon>Drosophilidae</taxon>
        <taxon>Drosophila</taxon>
        <taxon>Sophophora</taxon>
    </lineage>
</organism>
<dbReference type="SUPFAM" id="SSF50814">
    <property type="entry name" value="Lipocalins"/>
    <property type="match status" value="1"/>
</dbReference>
<dbReference type="RefSeq" id="XP_016971190.1">
    <property type="nucleotide sequence ID" value="XM_017115701.1"/>
</dbReference>
<keyword evidence="1" id="KW-0472">Membrane</keyword>
<evidence type="ECO:0000256" key="1">
    <source>
        <dbReference type="SAM" id="Phobius"/>
    </source>
</evidence>
<feature type="transmembrane region" description="Helical" evidence="1">
    <location>
        <begin position="16"/>
        <end position="37"/>
    </location>
</feature>
<dbReference type="AlphaFoldDB" id="A0A6P4DZQ0"/>
<dbReference type="Gene3D" id="2.40.128.20">
    <property type="match status" value="1"/>
</dbReference>
<proteinExistence type="predicted"/>
<gene>
    <name evidence="2" type="primary">LOC108038841</name>
</gene>
<keyword evidence="1" id="KW-0812">Transmembrane</keyword>
<dbReference type="InterPro" id="IPR012674">
    <property type="entry name" value="Calycin"/>
</dbReference>
<protein>
    <submittedName>
        <fullName evidence="2">Uncharacterized protein LOC108038841</fullName>
    </submittedName>
</protein>
<sequence length="162" mass="18283">MEIGNRGSGTTEEDSLQGLLCFLILGTLATIAFQEVFTLQPGPCRKLVQSYPPTTIKGKMIHHSLYLDIFTKGEKKQNKPLNVCLHVDFQESFLKGYTVIGTDNKDFAVLYKCNYFDDSKSNVELINTYTRLKTPSKDTLTLISQAFKKNGLKENSELIFCQ</sequence>